<evidence type="ECO:0000256" key="3">
    <source>
        <dbReference type="ARBA" id="ARBA00022884"/>
    </source>
</evidence>
<dbReference type="EMBL" id="PTJC01000009">
    <property type="protein sequence ID" value="PPK84059.1"/>
    <property type="molecule type" value="Genomic_DNA"/>
</dbReference>
<dbReference type="OrthoDB" id="9787568at2"/>
<keyword evidence="8" id="KW-1185">Reference proteome</keyword>
<evidence type="ECO:0000256" key="2">
    <source>
        <dbReference type="ARBA" id="ARBA00022814"/>
    </source>
</evidence>
<keyword evidence="4" id="KW-0805">Transcription regulation</keyword>
<evidence type="ECO:0000313" key="7">
    <source>
        <dbReference type="EMBL" id="PPK84059.1"/>
    </source>
</evidence>
<comment type="caution">
    <text evidence="7">The sequence shown here is derived from an EMBL/GenBank/DDBJ whole genome shotgun (WGS) entry which is preliminary data.</text>
</comment>
<accession>A0A2S6HZV2</accession>
<evidence type="ECO:0000259" key="6">
    <source>
        <dbReference type="Pfam" id="PF01029"/>
    </source>
</evidence>
<dbReference type="PANTHER" id="PTHR11078">
    <property type="entry name" value="N UTILIZATION SUBSTANCE PROTEIN B-RELATED"/>
    <property type="match status" value="1"/>
</dbReference>
<dbReference type="PANTHER" id="PTHR11078:SF3">
    <property type="entry name" value="ANTITERMINATION NUSB DOMAIN-CONTAINING PROTEIN"/>
    <property type="match status" value="1"/>
</dbReference>
<keyword evidence="3" id="KW-0694">RNA-binding</keyword>
<evidence type="ECO:0000313" key="8">
    <source>
        <dbReference type="Proteomes" id="UP000237662"/>
    </source>
</evidence>
<dbReference type="InterPro" id="IPR035926">
    <property type="entry name" value="NusB-like_sf"/>
</dbReference>
<protein>
    <submittedName>
        <fullName evidence="7">NusB antitermination factor</fullName>
    </submittedName>
</protein>
<evidence type="ECO:0000256" key="1">
    <source>
        <dbReference type="ARBA" id="ARBA00005952"/>
    </source>
</evidence>
<dbReference type="InterPro" id="IPR011605">
    <property type="entry name" value="NusB_fam"/>
</dbReference>
<dbReference type="AlphaFoldDB" id="A0A2S6HZV2"/>
<dbReference type="Proteomes" id="UP000237662">
    <property type="component" value="Unassembled WGS sequence"/>
</dbReference>
<dbReference type="GO" id="GO:0005829">
    <property type="term" value="C:cytosol"/>
    <property type="evidence" value="ECO:0007669"/>
    <property type="project" value="TreeGrafter"/>
</dbReference>
<reference evidence="7 8" key="1">
    <citation type="submission" date="2018-02" db="EMBL/GenBank/DDBJ databases">
        <title>Genomic Encyclopedia of Archaeal and Bacterial Type Strains, Phase II (KMG-II): from individual species to whole genera.</title>
        <authorList>
            <person name="Goeker M."/>
        </authorList>
    </citation>
    <scope>NUCLEOTIDE SEQUENCE [LARGE SCALE GENOMIC DNA]</scope>
    <source>
        <strain evidence="7 8">DSM 29526</strain>
    </source>
</reference>
<dbReference type="GO" id="GO:0006353">
    <property type="term" value="P:DNA-templated transcription termination"/>
    <property type="evidence" value="ECO:0007669"/>
    <property type="project" value="InterPro"/>
</dbReference>
<evidence type="ECO:0000256" key="5">
    <source>
        <dbReference type="ARBA" id="ARBA00023163"/>
    </source>
</evidence>
<keyword evidence="5" id="KW-0804">Transcription</keyword>
<dbReference type="Gene3D" id="1.10.940.10">
    <property type="entry name" value="NusB-like"/>
    <property type="match status" value="1"/>
</dbReference>
<dbReference type="RefSeq" id="WP_104421770.1">
    <property type="nucleotide sequence ID" value="NZ_PTJC01000009.1"/>
</dbReference>
<keyword evidence="2" id="KW-0889">Transcription antitermination</keyword>
<dbReference type="GO" id="GO:0003723">
    <property type="term" value="F:RNA binding"/>
    <property type="evidence" value="ECO:0007669"/>
    <property type="project" value="UniProtKB-KW"/>
</dbReference>
<proteinExistence type="inferred from homology"/>
<gene>
    <name evidence="7" type="ORF">CLV84_4209</name>
</gene>
<dbReference type="SUPFAM" id="SSF48013">
    <property type="entry name" value="NusB-like"/>
    <property type="match status" value="1"/>
</dbReference>
<name>A0A2S6HZV2_9BACT</name>
<feature type="domain" description="NusB/RsmB/TIM44" evidence="6">
    <location>
        <begin position="192"/>
        <end position="294"/>
    </location>
</feature>
<dbReference type="InterPro" id="IPR006027">
    <property type="entry name" value="NusB_RsmB_TIM44"/>
</dbReference>
<evidence type="ECO:0000256" key="4">
    <source>
        <dbReference type="ARBA" id="ARBA00023015"/>
    </source>
</evidence>
<comment type="similarity">
    <text evidence="1">Belongs to the NusB family.</text>
</comment>
<dbReference type="Pfam" id="PF01029">
    <property type="entry name" value="NusB"/>
    <property type="match status" value="1"/>
</dbReference>
<dbReference type="GO" id="GO:0031564">
    <property type="term" value="P:transcription antitermination"/>
    <property type="evidence" value="ECO:0007669"/>
    <property type="project" value="UniProtKB-KW"/>
</dbReference>
<organism evidence="7 8">
    <name type="scientific">Neolewinella xylanilytica</name>
    <dbReference type="NCBI Taxonomy" id="1514080"/>
    <lineage>
        <taxon>Bacteria</taxon>
        <taxon>Pseudomonadati</taxon>
        <taxon>Bacteroidota</taxon>
        <taxon>Saprospiria</taxon>
        <taxon>Saprospirales</taxon>
        <taxon>Lewinellaceae</taxon>
        <taxon>Neolewinella</taxon>
    </lineage>
</organism>
<sequence length="303" mass="35212">MLSRRNVRIKIMQVLYAAQRQERHDLKAIRSHYALLVKRSFEVYLQNLLILQRCCEYARQDLATRNAKFRPSAEDRSFRDTLATNPSVRSLSDNKALSQLYDRYHIRGMVDADQIKQLYRDFLATEAYAAYAAHPTPSREDDTKVLLAIYKWLLKQELFLTMVEDHFPLWNEDKSLVVGAVKKTIKALPEEQDFYREYENTSEAVSEFGEVLLSFVVDANDQLLERITSVLQNWDAERVAIIDMILLKMAIAEFLEFDSIPPEVTLNEYLDISKLYSTEKSKDFLNGVLDKLLKGLQEDGLVK</sequence>